<sequence length="133" mass="14995">MWHNIKKNHFIIISGLETLVLGAYLIYVQHVFTPPRPLPTVEMVRIVEHAQDPWIALTLVVVGVLSIITGAWDMNHFYAKRVSLVAMVAVWVTYLVAFTVHDLSNSHVIGIGTILIAFILIRLFAEALWGDHV</sequence>
<name>A0A1Z5IZP0_9LACO</name>
<protein>
    <submittedName>
        <fullName evidence="2">Uncharacterized protein</fullName>
    </submittedName>
</protein>
<feature type="transmembrane region" description="Helical" evidence="1">
    <location>
        <begin position="53"/>
        <end position="72"/>
    </location>
</feature>
<reference evidence="2 3" key="1">
    <citation type="submission" date="2015-11" db="EMBL/GenBank/DDBJ databases">
        <title>Draft genome sequences of new species of the genus Lactobacillus isolated from orchardgrass silage.</title>
        <authorList>
            <person name="Tohno M."/>
            <person name="Tanizawa Y."/>
            <person name="Arita M."/>
        </authorList>
    </citation>
    <scope>NUCLEOTIDE SEQUENCE [LARGE SCALE GENOMIC DNA]</scope>
    <source>
        <strain evidence="2 3">IWT25</strain>
    </source>
</reference>
<dbReference type="Proteomes" id="UP000198414">
    <property type="component" value="Unassembled WGS sequence"/>
</dbReference>
<comment type="caution">
    <text evidence="2">The sequence shown here is derived from an EMBL/GenBank/DDBJ whole genome shotgun (WGS) entry which is preliminary data.</text>
</comment>
<feature type="transmembrane region" description="Helical" evidence="1">
    <location>
        <begin position="12"/>
        <end position="33"/>
    </location>
</feature>
<evidence type="ECO:0000256" key="1">
    <source>
        <dbReference type="SAM" id="Phobius"/>
    </source>
</evidence>
<keyword evidence="1" id="KW-0812">Transmembrane</keyword>
<evidence type="ECO:0000313" key="3">
    <source>
        <dbReference type="Proteomes" id="UP000198414"/>
    </source>
</evidence>
<keyword evidence="1" id="KW-1133">Transmembrane helix</keyword>
<dbReference type="AlphaFoldDB" id="A0A1Z5IZP0"/>
<dbReference type="EMBL" id="BCMI01000050">
    <property type="protein sequence ID" value="GAX07247.1"/>
    <property type="molecule type" value="Genomic_DNA"/>
</dbReference>
<feature type="transmembrane region" description="Helical" evidence="1">
    <location>
        <begin position="84"/>
        <end position="101"/>
    </location>
</feature>
<proteinExistence type="predicted"/>
<dbReference type="OrthoDB" id="2309195at2"/>
<organism evidence="2 3">
    <name type="scientific">Secundilactobacillus pentosiphilus</name>
    <dbReference type="NCBI Taxonomy" id="1714682"/>
    <lineage>
        <taxon>Bacteria</taxon>
        <taxon>Bacillati</taxon>
        <taxon>Bacillota</taxon>
        <taxon>Bacilli</taxon>
        <taxon>Lactobacillales</taxon>
        <taxon>Lactobacillaceae</taxon>
        <taxon>Secundilactobacillus</taxon>
    </lineage>
</organism>
<accession>A0A1Z5IZP0</accession>
<evidence type="ECO:0000313" key="2">
    <source>
        <dbReference type="EMBL" id="GAX07247.1"/>
    </source>
</evidence>
<keyword evidence="1" id="KW-0472">Membrane</keyword>
<gene>
    <name evidence="2" type="ORF">IWT25_02601</name>
</gene>
<feature type="transmembrane region" description="Helical" evidence="1">
    <location>
        <begin position="107"/>
        <end position="125"/>
    </location>
</feature>
<dbReference type="RefSeq" id="WP_089122113.1">
    <property type="nucleotide sequence ID" value="NZ_BCMI01000050.1"/>
</dbReference>